<feature type="compositionally biased region" description="Polar residues" evidence="2">
    <location>
        <begin position="193"/>
        <end position="202"/>
    </location>
</feature>
<evidence type="ECO:0000313" key="5">
    <source>
        <dbReference type="EMBL" id="TVV27055.1"/>
    </source>
</evidence>
<feature type="compositionally biased region" description="Basic and acidic residues" evidence="2">
    <location>
        <begin position="182"/>
        <end position="191"/>
    </location>
</feature>
<dbReference type="Gene3D" id="1.20.120.20">
    <property type="entry name" value="Apolipoprotein"/>
    <property type="match status" value="1"/>
</dbReference>
<keyword evidence="3" id="KW-0812">Transmembrane</keyword>
<feature type="transmembrane region" description="Helical" evidence="3">
    <location>
        <begin position="789"/>
        <end position="808"/>
    </location>
</feature>
<keyword evidence="1" id="KW-1188">Viral release from host cell</keyword>
<dbReference type="PANTHER" id="PTHR37813">
    <property type="entry name" value="FELS-2 PROPHAGE PROTEIN"/>
    <property type="match status" value="1"/>
</dbReference>
<keyword evidence="3" id="KW-1133">Transmembrane helix</keyword>
<reference evidence="5 6" key="1">
    <citation type="submission" date="2019-07" db="EMBL/GenBank/DDBJ databases">
        <title>Genome sequence of Weissella cibaria GK1.</title>
        <authorList>
            <person name="Choi H.-J."/>
        </authorList>
    </citation>
    <scope>NUCLEOTIDE SEQUENCE [LARGE SCALE GENOMIC DNA]</scope>
    <source>
        <strain evidence="5 6">GK1</strain>
    </source>
</reference>
<accession>A0A9Q8N8X6</accession>
<organism evidence="5 6">
    <name type="scientific">Weissella cibaria</name>
    <dbReference type="NCBI Taxonomy" id="137591"/>
    <lineage>
        <taxon>Bacteria</taxon>
        <taxon>Bacillati</taxon>
        <taxon>Bacillota</taxon>
        <taxon>Bacilli</taxon>
        <taxon>Lactobacillales</taxon>
        <taxon>Lactobacillaceae</taxon>
        <taxon>Weissella</taxon>
    </lineage>
</organism>
<dbReference type="InterPro" id="IPR010090">
    <property type="entry name" value="Phage_tape_meas"/>
</dbReference>
<proteinExistence type="predicted"/>
<evidence type="ECO:0000256" key="2">
    <source>
        <dbReference type="SAM" id="MobiDB-lite"/>
    </source>
</evidence>
<dbReference type="Pfam" id="PF10145">
    <property type="entry name" value="PhageMin_Tail"/>
    <property type="match status" value="1"/>
</dbReference>
<feature type="domain" description="Phage tail tape measure protein" evidence="4">
    <location>
        <begin position="312"/>
        <end position="502"/>
    </location>
</feature>
<sequence>MAKEKVAGLVSTEIGLNTAKATQGLNELKSAVKDSTNEWKQMESQMKQSGDEIGASEAKYKGLSQSVEKQQDVLAKLKQEQSEVNRSTEAGEATYQKYASQITTAERQLSAMTKQQEQAKRAYELQESGIAGLNKEIQQSIKETDAYVDRLKAEGKEEEANEAQKKGLARTLEKQGQLYEAQRKQLDKMTRSGEASSESISKQKIALDKTGTSIAKGKQSLEELDGAQGKIGKNEGATEAGGKFDKLTGAVGKTHLGLKATVAAAGTALAGVSKLVSAIYDQQSQVSALQAKTTGFYKESKEAISAINKLYAQGYGESVEDLTETYTQLKQMNPKAEVGELAQQTKLVTQYSKASGADTQEVLRGAQNATKAWHMSYQEYFDNLFTLQKQGGDVGGEISDNMAEYSQVLGQMGLSAKDSFSMIANGIQSGAYNGDKLLDFTKEFSISLNDGRMDKSISEFSKKSQDMFQGYKDGKVTAGDMFKQITSEMGKMTDKQKEATLASTLWSALGEDNSLKVLGSLGKQNKAFSDVSGTAKKTSDQLKESNPFELMKRSAEASVSSITMSATETKNFKKALAPLQKAVKQFIDTMVKNMPAIVKAITPVVNFVAQHGKAITAVLAGILALHFGSKIVSSASGMVTAFGTLRTGLTKLVESEKLATVTQKALTVAQKAFNVALKVNPIGLVIVAITALVTGFVLLYKHNKKFKAFVDGLAKSAGKFFSQIGKWIGSATKTIGKFFSNIGKWFGGVSKSIGDGAAAIGKWFSGLVKGFQKGWKSFTKFATKLLKTFGKIVLISMALPVGIAVTLMKPLVGPLKKIINDLTKWVKSVWAPVQKAWTNTWNAIAKWFSGILNSITKTWNSTMSAIGNTLSKSMDAISGAWSRSWNGIANFFTDVWHKMVRTFEPIIKSIQRIVSDTVGAIAGTWNKMWNGIADFFGGIWNKMVRTGDDGIKSVHNVFSPVLDAMSSVFSNTWRGITDGFGAMWNDMMSWAKVGINGVIGIINNGIGAINSVIGMFGGSGHTLSRIPRFANGTKGAPKGLAVVNDAPGENYQEAIIDNNGKATVLEGRNRVVEFSGGETVIPAHAMPHFAGGTDNWLSSAVGWISDKWTQLTSFLREPIVALTNVMNRAVGTITGSPLVTAVAPMMTQGLIHGIATPIVNMLSGIKGKHDNDERQSLLKRLFGKGFAQGGLVSQHGFYEIAEQNMPEIIIPLDPAKKPRANDLLAQANQRINGNVHAKGDSTVNEGDTYSITINVNADLTPGTLQKLQQVVEDAITRKQNAKNRAFG</sequence>
<name>A0A9Q8N8X6_9LACO</name>
<dbReference type="EMBL" id="VNHC01000002">
    <property type="protein sequence ID" value="TVV27055.1"/>
    <property type="molecule type" value="Genomic_DNA"/>
</dbReference>
<protein>
    <recommendedName>
        <fullName evidence="4">Phage tail tape measure protein domain-containing protein</fullName>
    </recommendedName>
</protein>
<feature type="transmembrane region" description="Helical" evidence="3">
    <location>
        <begin position="682"/>
        <end position="700"/>
    </location>
</feature>
<comment type="caution">
    <text evidence="5">The sequence shown here is derived from an EMBL/GenBank/DDBJ whole genome shotgun (WGS) entry which is preliminary data.</text>
</comment>
<dbReference type="PANTHER" id="PTHR37813:SF1">
    <property type="entry name" value="FELS-2 PROPHAGE PROTEIN"/>
    <property type="match status" value="1"/>
</dbReference>
<feature type="region of interest" description="Disordered" evidence="2">
    <location>
        <begin position="152"/>
        <end position="171"/>
    </location>
</feature>
<evidence type="ECO:0000313" key="6">
    <source>
        <dbReference type="Proteomes" id="UP000320012"/>
    </source>
</evidence>
<dbReference type="RefSeq" id="WP_145463640.1">
    <property type="nucleotide sequence ID" value="NZ_VNHC01000002.1"/>
</dbReference>
<evidence type="ECO:0000259" key="4">
    <source>
        <dbReference type="Pfam" id="PF10145"/>
    </source>
</evidence>
<keyword evidence="3" id="KW-0472">Membrane</keyword>
<gene>
    <name evidence="5" type="ORF">FO435_03785</name>
</gene>
<evidence type="ECO:0000256" key="3">
    <source>
        <dbReference type="SAM" id="Phobius"/>
    </source>
</evidence>
<evidence type="ECO:0000256" key="1">
    <source>
        <dbReference type="ARBA" id="ARBA00022612"/>
    </source>
</evidence>
<dbReference type="Proteomes" id="UP000320012">
    <property type="component" value="Unassembled WGS sequence"/>
</dbReference>
<feature type="region of interest" description="Disordered" evidence="2">
    <location>
        <begin position="182"/>
        <end position="203"/>
    </location>
</feature>